<evidence type="ECO:0000256" key="1">
    <source>
        <dbReference type="SAM" id="MobiDB-lite"/>
    </source>
</evidence>
<name>A0A2P9HFQ8_9HYPH</name>
<evidence type="ECO:0000313" key="3">
    <source>
        <dbReference type="Proteomes" id="UP000246073"/>
    </source>
</evidence>
<sequence length="37" mass="4111">MFPTRCRNSDRLVDDGQALQPIVGQSIEPKGPIRLSD</sequence>
<gene>
    <name evidence="2" type="ORF">OHAE_5247</name>
</gene>
<dbReference type="Proteomes" id="UP000246073">
    <property type="component" value="Unassembled WGS sequence"/>
</dbReference>
<organism evidence="2 3">
    <name type="scientific">Ochrobactrum soli</name>
    <dbReference type="NCBI Taxonomy" id="2448455"/>
    <lineage>
        <taxon>Bacteria</taxon>
        <taxon>Pseudomonadati</taxon>
        <taxon>Pseudomonadota</taxon>
        <taxon>Alphaproteobacteria</taxon>
        <taxon>Hyphomicrobiales</taxon>
        <taxon>Brucellaceae</taxon>
        <taxon>Brucella/Ochrobactrum group</taxon>
        <taxon>Ochrobactrum</taxon>
    </lineage>
</organism>
<dbReference type="EMBL" id="OOFM01000003">
    <property type="protein sequence ID" value="SPL62640.1"/>
    <property type="molecule type" value="Genomic_DNA"/>
</dbReference>
<dbReference type="AlphaFoldDB" id="A0A2P9HFQ8"/>
<protein>
    <submittedName>
        <fullName evidence="2">Uncharacterized protein</fullName>
    </submittedName>
</protein>
<reference evidence="3" key="1">
    <citation type="submission" date="2017-12" db="EMBL/GenBank/DDBJ databases">
        <authorList>
            <person name="Diaz M."/>
        </authorList>
    </citation>
    <scope>NUCLEOTIDE SEQUENCE [LARGE SCALE GENOMIC DNA]</scope>
    <source>
        <strain evidence="3">FI11154</strain>
    </source>
</reference>
<proteinExistence type="predicted"/>
<evidence type="ECO:0000313" key="2">
    <source>
        <dbReference type="EMBL" id="SPL62640.1"/>
    </source>
</evidence>
<accession>A0A2P9HFQ8</accession>
<feature type="region of interest" description="Disordered" evidence="1">
    <location>
        <begin position="1"/>
        <end position="37"/>
    </location>
</feature>